<dbReference type="Pfam" id="PF02574">
    <property type="entry name" value="S-methyl_trans"/>
    <property type="match status" value="1"/>
</dbReference>
<name>A0AAV0RPB5_9ROSI</name>
<dbReference type="EMBL" id="CAMGYJ010000011">
    <property type="protein sequence ID" value="CAI0559425.1"/>
    <property type="molecule type" value="Genomic_DNA"/>
</dbReference>
<dbReference type="GO" id="GO:0046872">
    <property type="term" value="F:metal ion binding"/>
    <property type="evidence" value="ECO:0007669"/>
    <property type="project" value="UniProtKB-KW"/>
</dbReference>
<evidence type="ECO:0000256" key="2">
    <source>
        <dbReference type="ARBA" id="ARBA00022679"/>
    </source>
</evidence>
<evidence type="ECO:0000256" key="1">
    <source>
        <dbReference type="ARBA" id="ARBA00022603"/>
    </source>
</evidence>
<evidence type="ECO:0000313" key="7">
    <source>
        <dbReference type="Proteomes" id="UP001154282"/>
    </source>
</evidence>
<dbReference type="PANTHER" id="PTHR46015:SF10">
    <property type="entry name" value="HOMOCYSTEINE S-METHYLTRANSFERASE 3"/>
    <property type="match status" value="1"/>
</dbReference>
<keyword evidence="4" id="KW-0862">Zinc</keyword>
<organism evidence="6 7">
    <name type="scientific">Linum tenue</name>
    <dbReference type="NCBI Taxonomy" id="586396"/>
    <lineage>
        <taxon>Eukaryota</taxon>
        <taxon>Viridiplantae</taxon>
        <taxon>Streptophyta</taxon>
        <taxon>Embryophyta</taxon>
        <taxon>Tracheophyta</taxon>
        <taxon>Spermatophyta</taxon>
        <taxon>Magnoliopsida</taxon>
        <taxon>eudicotyledons</taxon>
        <taxon>Gunneridae</taxon>
        <taxon>Pentapetalae</taxon>
        <taxon>rosids</taxon>
        <taxon>fabids</taxon>
        <taxon>Malpighiales</taxon>
        <taxon>Linaceae</taxon>
        <taxon>Linum</taxon>
    </lineage>
</organism>
<dbReference type="Proteomes" id="UP001154282">
    <property type="component" value="Unassembled WGS sequence"/>
</dbReference>
<feature type="domain" description="Hcy-binding" evidence="5">
    <location>
        <begin position="32"/>
        <end position="184"/>
    </location>
</feature>
<dbReference type="InterPro" id="IPR051486">
    <property type="entry name" value="Hcy_S-methyltransferase"/>
</dbReference>
<dbReference type="GO" id="GO:0008898">
    <property type="term" value="F:S-adenosylmethionine-homocysteine S-methyltransferase activity"/>
    <property type="evidence" value="ECO:0007669"/>
    <property type="project" value="TreeGrafter"/>
</dbReference>
<dbReference type="GO" id="GO:0009086">
    <property type="term" value="P:methionine biosynthetic process"/>
    <property type="evidence" value="ECO:0007669"/>
    <property type="project" value="TreeGrafter"/>
</dbReference>
<keyword evidence="2" id="KW-0808">Transferase</keyword>
<dbReference type="Gene3D" id="3.20.20.330">
    <property type="entry name" value="Homocysteine-binding-like domain"/>
    <property type="match status" value="1"/>
</dbReference>
<accession>A0AAV0RPB5</accession>
<sequence>MGLANGEAGLDVLTFPTTIVELIWSSLNSCSGNYGEAITLQALKDFRRRRLQILANSGADLLALETILNKLEAQAYAELLEEEAMMNTLVWFSFSWKDGVNVLIGDSIKECASIADSCKQVVVVGINCTPPRFIHDLIVFIRKKSSGVSDEDFVSYVGKWREEGASLFDGCCRTTPNTIKRTCRVLLKTDQSERGFAKQGVARLVVLGRSHQWLKRKENVA</sequence>
<dbReference type="PANTHER" id="PTHR46015">
    <property type="entry name" value="ZGC:172121"/>
    <property type="match status" value="1"/>
</dbReference>
<evidence type="ECO:0000259" key="5">
    <source>
        <dbReference type="Pfam" id="PF02574"/>
    </source>
</evidence>
<evidence type="ECO:0000256" key="3">
    <source>
        <dbReference type="ARBA" id="ARBA00022723"/>
    </source>
</evidence>
<dbReference type="InterPro" id="IPR003726">
    <property type="entry name" value="HCY_dom"/>
</dbReference>
<dbReference type="InterPro" id="IPR036589">
    <property type="entry name" value="HCY_dom_sf"/>
</dbReference>
<keyword evidence="7" id="KW-1185">Reference proteome</keyword>
<gene>
    <name evidence="6" type="ORF">LITE_LOCUS49204</name>
</gene>
<protein>
    <recommendedName>
        <fullName evidence="5">Hcy-binding domain-containing protein</fullName>
    </recommendedName>
</protein>
<keyword evidence="3" id="KW-0479">Metal-binding</keyword>
<evidence type="ECO:0000256" key="4">
    <source>
        <dbReference type="ARBA" id="ARBA00022833"/>
    </source>
</evidence>
<evidence type="ECO:0000313" key="6">
    <source>
        <dbReference type="EMBL" id="CAI0559425.1"/>
    </source>
</evidence>
<proteinExistence type="predicted"/>
<dbReference type="SUPFAM" id="SSF82282">
    <property type="entry name" value="Homocysteine S-methyltransferase"/>
    <property type="match status" value="1"/>
</dbReference>
<dbReference type="GO" id="GO:0032259">
    <property type="term" value="P:methylation"/>
    <property type="evidence" value="ECO:0007669"/>
    <property type="project" value="UniProtKB-KW"/>
</dbReference>
<dbReference type="GO" id="GO:0033528">
    <property type="term" value="P:S-methylmethionine cycle"/>
    <property type="evidence" value="ECO:0007669"/>
    <property type="project" value="TreeGrafter"/>
</dbReference>
<dbReference type="AlphaFoldDB" id="A0AAV0RPB5"/>
<keyword evidence="1" id="KW-0489">Methyltransferase</keyword>
<comment type="caution">
    <text evidence="6">The sequence shown here is derived from an EMBL/GenBank/DDBJ whole genome shotgun (WGS) entry which is preliminary data.</text>
</comment>
<reference evidence="6" key="1">
    <citation type="submission" date="2022-08" db="EMBL/GenBank/DDBJ databases">
        <authorList>
            <person name="Gutierrez-Valencia J."/>
        </authorList>
    </citation>
    <scope>NUCLEOTIDE SEQUENCE</scope>
</reference>